<sequence>MSRIKIYFLLLAIFAVLSIAFIGVAIAERSIILAIVCIAGVYLSFTLARKLRDHVGPVS</sequence>
<dbReference type="Pfam" id="PF17259">
    <property type="entry name" value="DUF5325"/>
    <property type="match status" value="1"/>
</dbReference>
<evidence type="ECO:0000313" key="2">
    <source>
        <dbReference type="EMBL" id="SFE42394.1"/>
    </source>
</evidence>
<dbReference type="RefSeq" id="WP_091657667.1">
    <property type="nucleotide sequence ID" value="NZ_FONT01000001.1"/>
</dbReference>
<dbReference type="InterPro" id="IPR035211">
    <property type="entry name" value="DUF5325"/>
</dbReference>
<keyword evidence="1" id="KW-0812">Transmembrane</keyword>
<dbReference type="Proteomes" id="UP000199516">
    <property type="component" value="Unassembled WGS sequence"/>
</dbReference>
<keyword evidence="1" id="KW-1133">Transmembrane helix</keyword>
<organism evidence="2 3">
    <name type="scientific">Alteribacillus iranensis</name>
    <dbReference type="NCBI Taxonomy" id="930128"/>
    <lineage>
        <taxon>Bacteria</taxon>
        <taxon>Bacillati</taxon>
        <taxon>Bacillota</taxon>
        <taxon>Bacilli</taxon>
        <taxon>Bacillales</taxon>
        <taxon>Bacillaceae</taxon>
        <taxon>Alteribacillus</taxon>
    </lineage>
</organism>
<dbReference type="EMBL" id="FONT01000001">
    <property type="protein sequence ID" value="SFE42394.1"/>
    <property type="molecule type" value="Genomic_DNA"/>
</dbReference>
<proteinExistence type="predicted"/>
<keyword evidence="1" id="KW-0472">Membrane</keyword>
<protein>
    <submittedName>
        <fullName evidence="2">Uncharacterized protein</fullName>
    </submittedName>
</protein>
<dbReference type="AlphaFoldDB" id="A0A1I2AEE7"/>
<evidence type="ECO:0000256" key="1">
    <source>
        <dbReference type="SAM" id="Phobius"/>
    </source>
</evidence>
<reference evidence="2 3" key="1">
    <citation type="submission" date="2016-10" db="EMBL/GenBank/DDBJ databases">
        <authorList>
            <person name="de Groot N.N."/>
        </authorList>
    </citation>
    <scope>NUCLEOTIDE SEQUENCE [LARGE SCALE GENOMIC DNA]</scope>
    <source>
        <strain evidence="2 3">DSM 23995</strain>
    </source>
</reference>
<dbReference type="OrthoDB" id="2679959at2"/>
<evidence type="ECO:0000313" key="3">
    <source>
        <dbReference type="Proteomes" id="UP000199516"/>
    </source>
</evidence>
<gene>
    <name evidence="2" type="ORF">SAMN05192532_101821</name>
</gene>
<feature type="transmembrane region" description="Helical" evidence="1">
    <location>
        <begin position="7"/>
        <end position="25"/>
    </location>
</feature>
<keyword evidence="3" id="KW-1185">Reference proteome</keyword>
<feature type="transmembrane region" description="Helical" evidence="1">
    <location>
        <begin position="31"/>
        <end position="48"/>
    </location>
</feature>
<name>A0A1I2AEE7_9BACI</name>
<accession>A0A1I2AEE7</accession>